<keyword evidence="3" id="KW-1185">Reference proteome</keyword>
<evidence type="ECO:0000313" key="3">
    <source>
        <dbReference type="Proteomes" id="UP001397290"/>
    </source>
</evidence>
<dbReference type="Proteomes" id="UP001397290">
    <property type="component" value="Unassembled WGS sequence"/>
</dbReference>
<name>A0AAW0RT96_9HYPO</name>
<sequence length="179" mass="19346">MSFSATAKSFGLLALALPLSLAAQTTFNLFAYGTEGGISAASLFYENGHIMMSNLTTPVNLTSIYFTRQSNNPSPWTVQPNKTASPDAPFTIGYVVLKDSTNCSLVDVGNAADDALDLVLFGQSVFARVDDKMQNPFYGLATNTTGIWQLVWGPEDTHADQLEPVILRPMRPPPPDGRN</sequence>
<comment type="caution">
    <text evidence="2">The sequence shown here is derived from an EMBL/GenBank/DDBJ whole genome shotgun (WGS) entry which is preliminary data.</text>
</comment>
<evidence type="ECO:0000256" key="1">
    <source>
        <dbReference type="SAM" id="SignalP"/>
    </source>
</evidence>
<feature type="signal peptide" evidence="1">
    <location>
        <begin position="1"/>
        <end position="22"/>
    </location>
</feature>
<dbReference type="EMBL" id="JAAHCF010000331">
    <property type="protein sequence ID" value="KAK8145006.1"/>
    <property type="molecule type" value="Genomic_DNA"/>
</dbReference>
<proteinExistence type="predicted"/>
<gene>
    <name evidence="2" type="ORF">G3M48_005060</name>
</gene>
<feature type="chain" id="PRO_5043866856" evidence="1">
    <location>
        <begin position="23"/>
        <end position="179"/>
    </location>
</feature>
<keyword evidence="1" id="KW-0732">Signal</keyword>
<reference evidence="2 3" key="1">
    <citation type="submission" date="2020-02" db="EMBL/GenBank/DDBJ databases">
        <title>Comparative genomics of the hypocrealean fungal genus Beauvera.</title>
        <authorList>
            <person name="Showalter D.N."/>
            <person name="Bushley K.E."/>
            <person name="Rehner S.A."/>
        </authorList>
    </citation>
    <scope>NUCLEOTIDE SEQUENCE [LARGE SCALE GENOMIC DNA]</scope>
    <source>
        <strain evidence="2 3">ARSEF4384</strain>
    </source>
</reference>
<protein>
    <submittedName>
        <fullName evidence="2">Uncharacterized protein</fullName>
    </submittedName>
</protein>
<organism evidence="2 3">
    <name type="scientific">Beauveria asiatica</name>
    <dbReference type="NCBI Taxonomy" id="1069075"/>
    <lineage>
        <taxon>Eukaryota</taxon>
        <taxon>Fungi</taxon>
        <taxon>Dikarya</taxon>
        <taxon>Ascomycota</taxon>
        <taxon>Pezizomycotina</taxon>
        <taxon>Sordariomycetes</taxon>
        <taxon>Hypocreomycetidae</taxon>
        <taxon>Hypocreales</taxon>
        <taxon>Cordycipitaceae</taxon>
        <taxon>Beauveria</taxon>
    </lineage>
</organism>
<dbReference type="AlphaFoldDB" id="A0AAW0RT96"/>
<evidence type="ECO:0000313" key="2">
    <source>
        <dbReference type="EMBL" id="KAK8145006.1"/>
    </source>
</evidence>
<accession>A0AAW0RT96</accession>